<reference evidence="3 4" key="1">
    <citation type="submission" date="2016-12" db="EMBL/GenBank/DDBJ databases">
        <title>Candidatus Reconcilibacillus cellulovorans genome.</title>
        <authorList>
            <person name="Kolinko S."/>
            <person name="Wu Y.-W."/>
            <person name="Tachea F."/>
            <person name="Denzel E."/>
            <person name="Hiras J."/>
            <person name="Baecker N."/>
            <person name="Chan L.J."/>
            <person name="Eichorst S.A."/>
            <person name="Frey D."/>
            <person name="Adams P.D."/>
            <person name="Pray T."/>
            <person name="Tanjore D."/>
            <person name="Petzold C.J."/>
            <person name="Gladden J.M."/>
            <person name="Simmons B.A."/>
            <person name="Singer S.W."/>
        </authorList>
    </citation>
    <scope>NUCLEOTIDE SEQUENCE [LARGE SCALE GENOMIC DNA]</scope>
    <source>
        <strain evidence="3">JTherm</strain>
    </source>
</reference>
<dbReference type="EMBL" id="MOXJ01000030">
    <property type="protein sequence ID" value="PDO09700.1"/>
    <property type="molecule type" value="Genomic_DNA"/>
</dbReference>
<feature type="chain" id="PRO_5012224585" description="Glycosyltransferase 2-like domain-containing protein" evidence="2">
    <location>
        <begin position="33"/>
        <end position="276"/>
    </location>
</feature>
<keyword evidence="2" id="KW-0732">Signal</keyword>
<feature type="region of interest" description="Disordered" evidence="1">
    <location>
        <begin position="246"/>
        <end position="276"/>
    </location>
</feature>
<sequence>MRQVLRRVRKRKRVAAVTIAAVVSLSRTVSPAAAVLGWVNRLPARELYVVTDDPVHFRRARRRTKATVVFLPQPTDEWTLRAFGTRLAASDVVFCADARTPVGPAVLRRFARAVRRGADLALSDVRTSLPVFCRRAPVWWVRQWLNMAVGRRDLDAATLQQPPYALGRRAISALGADAFVLPSRAFLAAVRNGLRLRMVRGMCSRIRGRLKNASAASSAEKAALDDLAGAFGELCAFLGPRCGHGDGGRNRSAASGSISDGEEMSNAVGEHHHPDA</sequence>
<evidence type="ECO:0000256" key="2">
    <source>
        <dbReference type="SAM" id="SignalP"/>
    </source>
</evidence>
<name>A0A2A6DXT0_9BACL</name>
<dbReference type="Proteomes" id="UP000243688">
    <property type="component" value="Unassembled WGS sequence"/>
</dbReference>
<dbReference type="AlphaFoldDB" id="A0A2A6DXT0"/>
<proteinExistence type="predicted"/>
<accession>A0A2A6DXT0</accession>
<organism evidence="3 4">
    <name type="scientific">Candidatus Reconcilbacillus cellulovorans</name>
    <dbReference type="NCBI Taxonomy" id="1906605"/>
    <lineage>
        <taxon>Bacteria</taxon>
        <taxon>Bacillati</taxon>
        <taxon>Bacillota</taxon>
        <taxon>Bacilli</taxon>
        <taxon>Bacillales</taxon>
        <taxon>Paenibacillaceae</taxon>
        <taxon>Candidatus Reconcilbacillus</taxon>
    </lineage>
</organism>
<protein>
    <recommendedName>
        <fullName evidence="5">Glycosyltransferase 2-like domain-containing protein</fullName>
    </recommendedName>
</protein>
<gene>
    <name evidence="3" type="ORF">BLM47_11075</name>
</gene>
<evidence type="ECO:0000313" key="3">
    <source>
        <dbReference type="EMBL" id="PDO09700.1"/>
    </source>
</evidence>
<evidence type="ECO:0000256" key="1">
    <source>
        <dbReference type="SAM" id="MobiDB-lite"/>
    </source>
</evidence>
<comment type="caution">
    <text evidence="3">The sequence shown here is derived from an EMBL/GenBank/DDBJ whole genome shotgun (WGS) entry which is preliminary data.</text>
</comment>
<feature type="signal peptide" evidence="2">
    <location>
        <begin position="1"/>
        <end position="32"/>
    </location>
</feature>
<evidence type="ECO:0000313" key="4">
    <source>
        <dbReference type="Proteomes" id="UP000243688"/>
    </source>
</evidence>
<evidence type="ECO:0008006" key="5">
    <source>
        <dbReference type="Google" id="ProtNLM"/>
    </source>
</evidence>